<dbReference type="PANTHER" id="PTHR30319">
    <property type="entry name" value="PHENYLACETIC ACID REGULATOR-RELATED TRANSCRIPTIONAL REPRESSOR"/>
    <property type="match status" value="1"/>
</dbReference>
<dbReference type="InterPro" id="IPR012906">
    <property type="entry name" value="PaaX-like_N"/>
</dbReference>
<protein>
    <submittedName>
        <fullName evidence="4">PaaX domain-containing protein, C-domain protein</fullName>
    </submittedName>
</protein>
<dbReference type="STRING" id="2055.BCM27_01360"/>
<feature type="domain" description="Transcriptional repressor PaaX-like N-terminal" evidence="1">
    <location>
        <begin position="25"/>
        <end position="78"/>
    </location>
</feature>
<proteinExistence type="predicted"/>
<dbReference type="EMBL" id="PKJC01000029">
    <property type="protein sequence ID" value="PKZ63230.1"/>
    <property type="molecule type" value="Genomic_DNA"/>
</dbReference>
<dbReference type="Pfam" id="PF07848">
    <property type="entry name" value="PaaX"/>
    <property type="match status" value="1"/>
</dbReference>
<evidence type="ECO:0000259" key="2">
    <source>
        <dbReference type="Pfam" id="PF08223"/>
    </source>
</evidence>
<dbReference type="Pfam" id="PF20803">
    <property type="entry name" value="PaaX_M"/>
    <property type="match status" value="1"/>
</dbReference>
<feature type="domain" description="Transcriptional repressor PaaX-like C-terminal" evidence="2">
    <location>
        <begin position="211"/>
        <end position="256"/>
    </location>
</feature>
<accession>A0A2I1R258</accession>
<evidence type="ECO:0000313" key="4">
    <source>
        <dbReference type="EMBL" id="PKZ63230.1"/>
    </source>
</evidence>
<evidence type="ECO:0000259" key="3">
    <source>
        <dbReference type="Pfam" id="PF20803"/>
    </source>
</evidence>
<dbReference type="InterPro" id="IPR036388">
    <property type="entry name" value="WH-like_DNA-bd_sf"/>
</dbReference>
<dbReference type="Gene3D" id="1.20.58.1460">
    <property type="match status" value="1"/>
</dbReference>
<dbReference type="PANTHER" id="PTHR30319:SF1">
    <property type="entry name" value="TRANSCRIPTIONAL REPRESSOR PAAX"/>
    <property type="match status" value="1"/>
</dbReference>
<name>A0A2I1R258_9ACTN</name>
<comment type="caution">
    <text evidence="4">The sequence shown here is derived from an EMBL/GenBank/DDBJ whole genome shotgun (WGS) entry which is preliminary data.</text>
</comment>
<dbReference type="InterPro" id="IPR048846">
    <property type="entry name" value="PaaX-like_central"/>
</dbReference>
<feature type="domain" description="Transcriptional repressor PaaX-like central Cas2-like" evidence="3">
    <location>
        <begin position="102"/>
        <end position="154"/>
    </location>
</feature>
<organism evidence="4 5">
    <name type="scientific">Gordonia terrae</name>
    <dbReference type="NCBI Taxonomy" id="2055"/>
    <lineage>
        <taxon>Bacteria</taxon>
        <taxon>Bacillati</taxon>
        <taxon>Actinomycetota</taxon>
        <taxon>Actinomycetes</taxon>
        <taxon>Mycobacteriales</taxon>
        <taxon>Gordoniaceae</taxon>
        <taxon>Gordonia</taxon>
    </lineage>
</organism>
<dbReference type="GO" id="GO:0006351">
    <property type="term" value="P:DNA-templated transcription"/>
    <property type="evidence" value="ECO:0007669"/>
    <property type="project" value="TreeGrafter"/>
</dbReference>
<evidence type="ECO:0000313" key="5">
    <source>
        <dbReference type="Proteomes" id="UP000234662"/>
    </source>
</evidence>
<evidence type="ECO:0000259" key="1">
    <source>
        <dbReference type="Pfam" id="PF07848"/>
    </source>
</evidence>
<dbReference type="Pfam" id="PF08223">
    <property type="entry name" value="PaaX_C"/>
    <property type="match status" value="1"/>
</dbReference>
<dbReference type="AlphaFoldDB" id="A0A2I1R258"/>
<dbReference type="Proteomes" id="UP000234662">
    <property type="component" value="Unassembled WGS sequence"/>
</dbReference>
<gene>
    <name evidence="4" type="ORF">CYJ73_23050</name>
</gene>
<dbReference type="Gene3D" id="3.30.70.2650">
    <property type="match status" value="1"/>
</dbReference>
<dbReference type="Gene3D" id="1.10.10.10">
    <property type="entry name" value="Winged helix-like DNA-binding domain superfamily/Winged helix DNA-binding domain"/>
    <property type="match status" value="1"/>
</dbReference>
<dbReference type="InterPro" id="IPR013225">
    <property type="entry name" value="PaaX_C"/>
</dbReference>
<reference evidence="4 5" key="1">
    <citation type="submission" date="2017-12" db="EMBL/GenBank/DDBJ databases">
        <title>Phylogenetic diversity of female urinary microbiome.</title>
        <authorList>
            <person name="Thomas-White K."/>
            <person name="Wolfe A.J."/>
        </authorList>
    </citation>
    <scope>NUCLEOTIDE SEQUENCE [LARGE SCALE GENOMIC DNA]</scope>
    <source>
        <strain evidence="4 5">UMB0777</strain>
    </source>
</reference>
<sequence length="260" mass="28572">MATCDESADSIDRVPGRVEIPKLTARSVILSALLGLDSPDASIAGILAMATDLGLRESTVRVALTRLVAAGDLERTNGRCRLSPRLLERQQRQDHALHPARRDWDGMWDLAVVTVGSESSTERALLRDTLQKARLGEIREGVWARPANLDLEFSPDLRRRLNLFRAAPEEASTDLASRLFTPSAWASSADELLDALAAAPGIANRFEIAAAIVRHILRDPLLPGELLPEPWPGDRLRDAYEEFRNELTGLAARHLAPDRG</sequence>